<feature type="region of interest" description="Disordered" evidence="5">
    <location>
        <begin position="206"/>
        <end position="225"/>
    </location>
</feature>
<evidence type="ECO:0000256" key="2">
    <source>
        <dbReference type="ARBA" id="ARBA00022741"/>
    </source>
</evidence>
<sequence>MTLPSPATTFASDAGMLGRRLDLLQAVLPFDLFLDQKIRSYFLNNLQSSSEASPKPKIVEDTAVALASLAACEEEVEQELLISTLYIPGMEVTLSSRLKSFYSMYYFMKRKRVGIGQVYDARALRVIIGDKNGALHGPAVKSCYSILDIVHKLWTPIDGEFDDYIINPKGSGYQLMHEYAEYGLAAHWLYKESKVDYKSGMNNKIGQSTSYPSSSSEDETMHKML</sequence>
<dbReference type="PANTHER" id="PTHR21262:SF31">
    <property type="entry name" value="GTP PYROPHOSPHOKINASE"/>
    <property type="match status" value="1"/>
</dbReference>
<keyword evidence="3" id="KW-0418">Kinase</keyword>
<protein>
    <recommendedName>
        <fullName evidence="6">RelA/SpoT domain-containing protein</fullName>
    </recommendedName>
</protein>
<feature type="domain" description="RelA/SpoT" evidence="6">
    <location>
        <begin position="96"/>
        <end position="194"/>
    </location>
</feature>
<dbReference type="GO" id="GO:0005524">
    <property type="term" value="F:ATP binding"/>
    <property type="evidence" value="ECO:0007669"/>
    <property type="project" value="UniProtKB-KW"/>
</dbReference>
<evidence type="ECO:0000256" key="4">
    <source>
        <dbReference type="ARBA" id="ARBA00022840"/>
    </source>
</evidence>
<evidence type="ECO:0000313" key="7">
    <source>
        <dbReference type="EMBL" id="KAG8071987.1"/>
    </source>
</evidence>
<dbReference type="PANTHER" id="PTHR21262">
    <property type="entry name" value="GUANOSINE-3',5'-BIS DIPHOSPHATE 3'-PYROPHOSPHOHYDROLASE"/>
    <property type="match status" value="1"/>
</dbReference>
<dbReference type="FunFam" id="3.30.460.10:FF:000030">
    <property type="entry name" value="Putative GTP diphosphokinase RSH2 chloroplastic"/>
    <property type="match status" value="1"/>
</dbReference>
<dbReference type="Pfam" id="PF04607">
    <property type="entry name" value="RelA_SpoT"/>
    <property type="match status" value="1"/>
</dbReference>
<reference evidence="7" key="2">
    <citation type="submission" date="2021-02" db="EMBL/GenBank/DDBJ databases">
        <authorList>
            <person name="Kimball J.A."/>
            <person name="Haas M.W."/>
            <person name="Macchietto M."/>
            <person name="Kono T."/>
            <person name="Duquette J."/>
            <person name="Shao M."/>
        </authorList>
    </citation>
    <scope>NUCLEOTIDE SEQUENCE</scope>
    <source>
        <tissue evidence="7">Fresh leaf tissue</tissue>
    </source>
</reference>
<dbReference type="OrthoDB" id="430679at2759"/>
<dbReference type="GO" id="GO:0009507">
    <property type="term" value="C:chloroplast"/>
    <property type="evidence" value="ECO:0007669"/>
    <property type="project" value="TreeGrafter"/>
</dbReference>
<dbReference type="EMBL" id="JAAALK010000283">
    <property type="protein sequence ID" value="KAG8071987.1"/>
    <property type="molecule type" value="Genomic_DNA"/>
</dbReference>
<keyword evidence="2" id="KW-0547">Nucleotide-binding</keyword>
<dbReference type="GO" id="GO:0015969">
    <property type="term" value="P:guanosine tetraphosphate metabolic process"/>
    <property type="evidence" value="ECO:0007669"/>
    <property type="project" value="InterPro"/>
</dbReference>
<evidence type="ECO:0000259" key="6">
    <source>
        <dbReference type="SMART" id="SM00954"/>
    </source>
</evidence>
<organism evidence="7 8">
    <name type="scientific">Zizania palustris</name>
    <name type="common">Northern wild rice</name>
    <dbReference type="NCBI Taxonomy" id="103762"/>
    <lineage>
        <taxon>Eukaryota</taxon>
        <taxon>Viridiplantae</taxon>
        <taxon>Streptophyta</taxon>
        <taxon>Embryophyta</taxon>
        <taxon>Tracheophyta</taxon>
        <taxon>Spermatophyta</taxon>
        <taxon>Magnoliopsida</taxon>
        <taxon>Liliopsida</taxon>
        <taxon>Poales</taxon>
        <taxon>Poaceae</taxon>
        <taxon>BOP clade</taxon>
        <taxon>Oryzoideae</taxon>
        <taxon>Oryzeae</taxon>
        <taxon>Zizaniinae</taxon>
        <taxon>Zizania</taxon>
    </lineage>
</organism>
<keyword evidence="4" id="KW-0067">ATP-binding</keyword>
<dbReference type="AlphaFoldDB" id="A0A8J5VI51"/>
<dbReference type="Proteomes" id="UP000729402">
    <property type="component" value="Unassembled WGS sequence"/>
</dbReference>
<dbReference type="CDD" id="cd05399">
    <property type="entry name" value="NT_Rel-Spo_like"/>
    <property type="match status" value="1"/>
</dbReference>
<evidence type="ECO:0000256" key="1">
    <source>
        <dbReference type="ARBA" id="ARBA00022679"/>
    </source>
</evidence>
<evidence type="ECO:0000256" key="5">
    <source>
        <dbReference type="SAM" id="MobiDB-lite"/>
    </source>
</evidence>
<name>A0A8J5VI51_ZIZPA</name>
<proteinExistence type="predicted"/>
<evidence type="ECO:0000256" key="3">
    <source>
        <dbReference type="ARBA" id="ARBA00022777"/>
    </source>
</evidence>
<accession>A0A8J5VI51</accession>
<keyword evidence="1" id="KW-0808">Transferase</keyword>
<dbReference type="InterPro" id="IPR007685">
    <property type="entry name" value="RelA_SpoT"/>
</dbReference>
<comment type="caution">
    <text evidence="7">The sequence shown here is derived from an EMBL/GenBank/DDBJ whole genome shotgun (WGS) entry which is preliminary data.</text>
</comment>
<keyword evidence="8" id="KW-1185">Reference proteome</keyword>
<evidence type="ECO:0000313" key="8">
    <source>
        <dbReference type="Proteomes" id="UP000729402"/>
    </source>
</evidence>
<dbReference type="SMART" id="SM00954">
    <property type="entry name" value="RelA_SpoT"/>
    <property type="match status" value="1"/>
</dbReference>
<dbReference type="GO" id="GO:0016301">
    <property type="term" value="F:kinase activity"/>
    <property type="evidence" value="ECO:0007669"/>
    <property type="project" value="UniProtKB-KW"/>
</dbReference>
<gene>
    <name evidence="7" type="ORF">GUJ93_ZPchr0006g46149</name>
</gene>
<reference evidence="7" key="1">
    <citation type="journal article" date="2021" name="bioRxiv">
        <title>Whole Genome Assembly and Annotation of Northern Wild Rice, Zizania palustris L., Supports a Whole Genome Duplication in the Zizania Genus.</title>
        <authorList>
            <person name="Haas M."/>
            <person name="Kono T."/>
            <person name="Macchietto M."/>
            <person name="Millas R."/>
            <person name="McGilp L."/>
            <person name="Shao M."/>
            <person name="Duquette J."/>
            <person name="Hirsch C.N."/>
            <person name="Kimball J."/>
        </authorList>
    </citation>
    <scope>NUCLEOTIDE SEQUENCE</scope>
    <source>
        <tissue evidence="7">Fresh leaf tissue</tissue>
    </source>
</reference>